<dbReference type="PANTHER" id="PTHR30528">
    <property type="entry name" value="CYTOPLASMIC PROTEIN"/>
    <property type="match status" value="1"/>
</dbReference>
<reference evidence="1" key="2">
    <citation type="submission" date="2020-09" db="EMBL/GenBank/DDBJ databases">
        <authorList>
            <person name="Sun Q."/>
            <person name="Zhou Y."/>
        </authorList>
    </citation>
    <scope>NUCLEOTIDE SEQUENCE</scope>
    <source>
        <strain evidence="1">CGMCC 1.15725</strain>
    </source>
</reference>
<comment type="caution">
    <text evidence="1">The sequence shown here is derived from an EMBL/GenBank/DDBJ whole genome shotgun (WGS) entry which is preliminary data.</text>
</comment>
<dbReference type="InterPro" id="IPR009351">
    <property type="entry name" value="AlkZ-like"/>
</dbReference>
<evidence type="ECO:0000313" key="2">
    <source>
        <dbReference type="Proteomes" id="UP000646365"/>
    </source>
</evidence>
<dbReference type="EMBL" id="BMJQ01000002">
    <property type="protein sequence ID" value="GGF07976.1"/>
    <property type="molecule type" value="Genomic_DNA"/>
</dbReference>
<evidence type="ECO:0000313" key="1">
    <source>
        <dbReference type="EMBL" id="GGF07976.1"/>
    </source>
</evidence>
<dbReference type="AlphaFoldDB" id="A0A8J2YR57"/>
<dbReference type="PANTHER" id="PTHR30528:SF0">
    <property type="entry name" value="CYTOPLASMIC PROTEIN"/>
    <property type="match status" value="1"/>
</dbReference>
<dbReference type="Proteomes" id="UP000646365">
    <property type="component" value="Unassembled WGS sequence"/>
</dbReference>
<reference evidence="1" key="1">
    <citation type="journal article" date="2014" name="Int. J. Syst. Evol. Microbiol.">
        <title>Complete genome sequence of Corynebacterium casei LMG S-19264T (=DSM 44701T), isolated from a smear-ripened cheese.</title>
        <authorList>
            <consortium name="US DOE Joint Genome Institute (JGI-PGF)"/>
            <person name="Walter F."/>
            <person name="Albersmeier A."/>
            <person name="Kalinowski J."/>
            <person name="Ruckert C."/>
        </authorList>
    </citation>
    <scope>NUCLEOTIDE SEQUENCE</scope>
    <source>
        <strain evidence="1">CGMCC 1.15725</strain>
    </source>
</reference>
<organism evidence="1 2">
    <name type="scientific">Aliidongia dinghuensis</name>
    <dbReference type="NCBI Taxonomy" id="1867774"/>
    <lineage>
        <taxon>Bacteria</taxon>
        <taxon>Pseudomonadati</taxon>
        <taxon>Pseudomonadota</taxon>
        <taxon>Alphaproteobacteria</taxon>
        <taxon>Rhodospirillales</taxon>
        <taxon>Dongiaceae</taxon>
        <taxon>Aliidongia</taxon>
    </lineage>
</organism>
<protein>
    <recommendedName>
        <fullName evidence="3">Winged helix-turn-helix domain-containing protein</fullName>
    </recommendedName>
</protein>
<keyword evidence="2" id="KW-1185">Reference proteome</keyword>
<gene>
    <name evidence="1" type="ORF">GCM10011611_11790</name>
</gene>
<evidence type="ECO:0008006" key="3">
    <source>
        <dbReference type="Google" id="ProtNLM"/>
    </source>
</evidence>
<sequence length="419" mass="47116">MTPREHFSPSEARRIALAAQGFGLARPETTEAGHLKKLTRRLGVVQIDSVNVLARAHYLPTFSRLGAYDTELLHQAAYAGRRRHLFEYWAHEASYVPVEYYPLLRWRMARAASGSGIYGELARIARERPDYVERIYDEVRARGPISAGELEAEAEAAPRTGSGGWWGWSDGKRALEYLFWAGRITTATRRGFERLYDLTERVLPRAVLAAPVPEIAEAQRQLLMISAKALGIATEPDLRDYFRLRPEDSKARLAELVEAGALLPVTVKGWSQPAYLDPAARLPRRIGARTLLSPFDPLVFERSRTERLWDFRYRIEIYTPEAKRVFGYYVLPFLLGDKLMARVDLKADRGSRVLQVPAAHVEGHADPAAVAPELAQALVETARWLGLERIELGSRGDLMPALARHVPDAMRSEPVSQTA</sequence>
<proteinExistence type="predicted"/>
<name>A0A8J2YR57_9PROT</name>
<dbReference type="RefSeq" id="WP_189043453.1">
    <property type="nucleotide sequence ID" value="NZ_BMJQ01000002.1"/>
</dbReference>
<accession>A0A8J2YR57</accession>
<dbReference type="Pfam" id="PF06224">
    <property type="entry name" value="AlkZ-like"/>
    <property type="match status" value="1"/>
</dbReference>